<feature type="compositionally biased region" description="Low complexity" evidence="1">
    <location>
        <begin position="204"/>
        <end position="216"/>
    </location>
</feature>
<dbReference type="AlphaFoldDB" id="A0A016SQ84"/>
<evidence type="ECO:0000256" key="1">
    <source>
        <dbReference type="SAM" id="MobiDB-lite"/>
    </source>
</evidence>
<organism evidence="2 3">
    <name type="scientific">Ancylostoma ceylanicum</name>
    <dbReference type="NCBI Taxonomy" id="53326"/>
    <lineage>
        <taxon>Eukaryota</taxon>
        <taxon>Metazoa</taxon>
        <taxon>Ecdysozoa</taxon>
        <taxon>Nematoda</taxon>
        <taxon>Chromadorea</taxon>
        <taxon>Rhabditida</taxon>
        <taxon>Rhabditina</taxon>
        <taxon>Rhabditomorpha</taxon>
        <taxon>Strongyloidea</taxon>
        <taxon>Ancylostomatidae</taxon>
        <taxon>Ancylostomatinae</taxon>
        <taxon>Ancylostoma</taxon>
    </lineage>
</organism>
<feature type="compositionally biased region" description="Low complexity" evidence="1">
    <location>
        <begin position="161"/>
        <end position="197"/>
    </location>
</feature>
<comment type="caution">
    <text evidence="2">The sequence shown here is derived from an EMBL/GenBank/DDBJ whole genome shotgun (WGS) entry which is preliminary data.</text>
</comment>
<dbReference type="OrthoDB" id="5871855at2759"/>
<proteinExistence type="predicted"/>
<gene>
    <name evidence="2" type="primary">Acey_s0193.g1406</name>
    <name evidence="2" type="ORF">Y032_0193g1406</name>
</gene>
<feature type="region of interest" description="Disordered" evidence="1">
    <location>
        <begin position="159"/>
        <end position="216"/>
    </location>
</feature>
<name>A0A016SQ84_9BILA</name>
<reference evidence="3" key="1">
    <citation type="journal article" date="2015" name="Nat. Genet.">
        <title>The genome and transcriptome of the zoonotic hookworm Ancylostoma ceylanicum identify infection-specific gene families.</title>
        <authorList>
            <person name="Schwarz E.M."/>
            <person name="Hu Y."/>
            <person name="Antoshechkin I."/>
            <person name="Miller M.M."/>
            <person name="Sternberg P.W."/>
            <person name="Aroian R.V."/>
        </authorList>
    </citation>
    <scope>NUCLEOTIDE SEQUENCE</scope>
    <source>
        <strain evidence="3">HY135</strain>
    </source>
</reference>
<sequence length="411" mass="45923">MEAKNYDRFSTPENVNTTQSSILAIQDLNQRYGFILYDKNARSTAPLKALDAIAQLTSIKPYSGRAFNQSLAIRKFARQSTAKDKLVYYFPCEYDYSEDKDRELFLEVMDQFGLRGRILLVSHTHSAEFVAKAYRQSQQNVVGDGMNIVERIQSFGRNHTESTATSISDSSSTTSRPTTSTSRSTSDLNRTSRLTTTTHERNDTAAAPTSTPALSTIEPAKSGSHCLFAGDLLNFGNESAAYENETKFIVNIGKKLFNSTRDVSAGIWAYGYTNYSSVTIGNDTMRSSLEEFSQDVDATMQLQDEIKIYNKRVLATLNSCNDTYRHANCLVFFSGLNSTLVWKNFYDDRYFKLNVTRNARIKRVVAVSLESVDFSKIVIPPDGVAVKASQNYTDDEASKVVEAILGKPVED</sequence>
<dbReference type="EMBL" id="JARK01001529">
    <property type="protein sequence ID" value="EYB92521.1"/>
    <property type="molecule type" value="Genomic_DNA"/>
</dbReference>
<dbReference type="Proteomes" id="UP000024635">
    <property type="component" value="Unassembled WGS sequence"/>
</dbReference>
<keyword evidence="3" id="KW-1185">Reference proteome</keyword>
<accession>A0A016SQ84</accession>
<protein>
    <submittedName>
        <fullName evidence="2">Uncharacterized protein</fullName>
    </submittedName>
</protein>
<dbReference type="STRING" id="53326.A0A016SQ84"/>
<evidence type="ECO:0000313" key="3">
    <source>
        <dbReference type="Proteomes" id="UP000024635"/>
    </source>
</evidence>
<evidence type="ECO:0000313" key="2">
    <source>
        <dbReference type="EMBL" id="EYB92521.1"/>
    </source>
</evidence>